<evidence type="ECO:0000256" key="14">
    <source>
        <dbReference type="ARBA" id="ARBA00023075"/>
    </source>
</evidence>
<dbReference type="InterPro" id="IPR005798">
    <property type="entry name" value="Cyt_b/b6_C"/>
</dbReference>
<keyword evidence="10" id="KW-0999">Mitochondrion inner membrane</keyword>
<comment type="subunit">
    <text evidence="3">The main subunits of complex b-c1 are: cytochrome b, cytochrome c1 and the Rieske protein.</text>
</comment>
<evidence type="ECO:0000256" key="2">
    <source>
        <dbReference type="ARBA" id="ARBA00004448"/>
    </source>
</evidence>
<feature type="binding site" description="axial binding residue" evidence="19">
    <location>
        <position position="84"/>
    </location>
    <ligand>
        <name>heme b</name>
        <dbReference type="ChEBI" id="CHEBI:60344"/>
        <label>b562</label>
    </ligand>
    <ligandPart>
        <name>Fe</name>
        <dbReference type="ChEBI" id="CHEBI:18248"/>
    </ligandPart>
</feature>
<evidence type="ECO:0000313" key="23">
    <source>
        <dbReference type="EMBL" id="AWD31597.1"/>
    </source>
</evidence>
<evidence type="ECO:0000256" key="3">
    <source>
        <dbReference type="ARBA" id="ARBA00011649"/>
    </source>
</evidence>
<evidence type="ECO:0000256" key="20">
    <source>
        <dbReference type="RuleBase" id="RU362117"/>
    </source>
</evidence>
<feature type="transmembrane region" description="Helical" evidence="20">
    <location>
        <begin position="348"/>
        <end position="373"/>
    </location>
</feature>
<dbReference type="CTD" id="4519"/>
<evidence type="ECO:0000256" key="12">
    <source>
        <dbReference type="ARBA" id="ARBA00022989"/>
    </source>
</evidence>
<dbReference type="GO" id="GO:0046872">
    <property type="term" value="F:metal ion binding"/>
    <property type="evidence" value="ECO:0007669"/>
    <property type="project" value="UniProtKB-UniRule"/>
</dbReference>
<feature type="transmembrane region" description="Helical" evidence="20">
    <location>
        <begin position="30"/>
        <end position="52"/>
    </location>
</feature>
<comment type="cofactor">
    <cofactor evidence="19">
        <name>heme</name>
        <dbReference type="ChEBI" id="CHEBI:30413"/>
    </cofactor>
    <text evidence="19">Binds 2 heme groups non-covalently.</text>
</comment>
<comment type="function">
    <text evidence="1 20">Component of the ubiquinol-cytochrome c reductase complex (complex III or cytochrome b-c1 complex) that is part of the mitochondrial respiratory chain. The b-c1 complex mediates electron transfer from ubiquinol to cytochrome c. Contributes to the generation of a proton gradient across the mitochondrial membrane that is then used for ATP synthesis.</text>
</comment>
<keyword evidence="15 20" id="KW-0496">Mitochondrion</keyword>
<dbReference type="FunFam" id="1.20.810.10:FF:000002">
    <property type="entry name" value="Cytochrome b"/>
    <property type="match status" value="1"/>
</dbReference>
<keyword evidence="14" id="KW-0830">Ubiquinone</keyword>
<evidence type="ECO:0000256" key="6">
    <source>
        <dbReference type="ARBA" id="ARBA00022617"/>
    </source>
</evidence>
<comment type="subcellular location">
    <subcellularLocation>
        <location evidence="2">Mitochondrion inner membrane</location>
        <topology evidence="2">Multi-pass membrane protein</topology>
    </subcellularLocation>
</comment>
<evidence type="ECO:0000256" key="17">
    <source>
        <dbReference type="ARBA" id="ARBA00061233"/>
    </source>
</evidence>
<feature type="binding site" evidence="18">
    <location>
        <position position="202"/>
    </location>
    <ligand>
        <name>a ubiquinone</name>
        <dbReference type="ChEBI" id="CHEBI:16389"/>
    </ligand>
</feature>
<feature type="transmembrane region" description="Helical" evidence="20">
    <location>
        <begin position="230"/>
        <end position="251"/>
    </location>
</feature>
<evidence type="ECO:0000256" key="4">
    <source>
        <dbReference type="ARBA" id="ARBA00013531"/>
    </source>
</evidence>
<feature type="transmembrane region" description="Helical" evidence="20">
    <location>
        <begin position="289"/>
        <end position="308"/>
    </location>
</feature>
<dbReference type="CDD" id="cd00290">
    <property type="entry name" value="cytochrome_b_C"/>
    <property type="match status" value="1"/>
</dbReference>
<dbReference type="InterPro" id="IPR005797">
    <property type="entry name" value="Cyt_b/b6_N"/>
</dbReference>
<evidence type="ECO:0000256" key="9">
    <source>
        <dbReference type="ARBA" id="ARBA00022723"/>
    </source>
</evidence>
<keyword evidence="13 19" id="KW-0408">Iron</keyword>
<feature type="binding site" description="axial binding residue" evidence="19">
    <location>
        <position position="197"/>
    </location>
    <ligand>
        <name>heme b</name>
        <dbReference type="ChEBI" id="CHEBI:60344"/>
        <label>b566</label>
    </ligand>
    <ligandPart>
        <name>Fe</name>
        <dbReference type="ChEBI" id="CHEBI:18248"/>
    </ligandPart>
</feature>
<dbReference type="AlphaFoldDB" id="A0A343WNM1"/>
<proteinExistence type="inferred from homology"/>
<dbReference type="InterPro" id="IPR016174">
    <property type="entry name" value="Di-haem_cyt_TM"/>
</dbReference>
<comment type="cofactor">
    <cofactor evidence="20">
        <name>heme b</name>
        <dbReference type="ChEBI" id="CHEBI:60344"/>
    </cofactor>
    <text evidence="20">Binds 2 heme groups non-covalently.</text>
</comment>
<keyword evidence="7 20" id="KW-0679">Respiratory chain</keyword>
<dbReference type="PROSITE" id="PS51003">
    <property type="entry name" value="CYTB_CTER"/>
    <property type="match status" value="1"/>
</dbReference>
<feature type="transmembrane region" description="Helical" evidence="20">
    <location>
        <begin position="113"/>
        <end position="134"/>
    </location>
</feature>
<dbReference type="PROSITE" id="PS51002">
    <property type="entry name" value="CYTB_NTER"/>
    <property type="match status" value="1"/>
</dbReference>
<accession>A0A343WNM1</accession>
<dbReference type="Pfam" id="PF00032">
    <property type="entry name" value="Cytochrom_B_C"/>
    <property type="match status" value="1"/>
</dbReference>
<feature type="transmembrane region" description="Helical" evidence="20">
    <location>
        <begin position="88"/>
        <end position="107"/>
    </location>
</feature>
<feature type="transmembrane region" description="Helical" evidence="20">
    <location>
        <begin position="324"/>
        <end position="341"/>
    </location>
</feature>
<evidence type="ECO:0000256" key="7">
    <source>
        <dbReference type="ARBA" id="ARBA00022660"/>
    </source>
</evidence>
<evidence type="ECO:0000256" key="1">
    <source>
        <dbReference type="ARBA" id="ARBA00002566"/>
    </source>
</evidence>
<feature type="domain" description="Cytochrome b/b6 N-terminal region profile" evidence="21">
    <location>
        <begin position="1"/>
        <end position="210"/>
    </location>
</feature>
<feature type="binding site" description="axial binding residue" evidence="19">
    <location>
        <position position="183"/>
    </location>
    <ligand>
        <name>heme b</name>
        <dbReference type="ChEBI" id="CHEBI:60344"/>
        <label>b562</label>
    </ligand>
    <ligandPart>
        <name>Fe</name>
        <dbReference type="ChEBI" id="CHEBI:18248"/>
    </ligandPart>
</feature>
<keyword evidence="9 19" id="KW-0479">Metal-binding</keyword>
<evidence type="ECO:0000256" key="19">
    <source>
        <dbReference type="PIRSR" id="PIRSR038885-2"/>
    </source>
</evidence>
<dbReference type="SUPFAM" id="SSF81648">
    <property type="entry name" value="a domain/subunit of cytochrome bc1 complex (Ubiquinol-cytochrome c reductase)"/>
    <property type="match status" value="1"/>
</dbReference>
<dbReference type="Gene3D" id="1.20.810.10">
    <property type="entry name" value="Cytochrome Bc1 Complex, Chain C"/>
    <property type="match status" value="1"/>
</dbReference>
<keyword evidence="11 20" id="KW-0249">Electron transport</keyword>
<dbReference type="InterPro" id="IPR036150">
    <property type="entry name" value="Cyt_b/b6_C_sf"/>
</dbReference>
<dbReference type="GeneID" id="36944062"/>
<evidence type="ECO:0000259" key="21">
    <source>
        <dbReference type="PROSITE" id="PS51002"/>
    </source>
</evidence>
<evidence type="ECO:0000256" key="13">
    <source>
        <dbReference type="ARBA" id="ARBA00023004"/>
    </source>
</evidence>
<keyword evidence="12 20" id="KW-1133">Transmembrane helix</keyword>
<dbReference type="GO" id="GO:0006122">
    <property type="term" value="P:mitochondrial electron transport, ubiquinol to cytochrome c"/>
    <property type="evidence" value="ECO:0007669"/>
    <property type="project" value="TreeGrafter"/>
</dbReference>
<protein>
    <recommendedName>
        <fullName evidence="4 20">Cytochrome b</fullName>
    </recommendedName>
</protein>
<sequence length="378" mass="43350">MNKAARKTHPLIKIMNNSLVDLPSPTSISLWWNFGSLLGLCLMIQIMTGLFLSMHYTPNIEMAFNSIMHICRDINYGWLIRNIHMNGASLFFICLYLHIGRGMYYGSYKLTEVWNIGVIIFITTMATAFLGYVLPWGQMSMWGATVITNLVSAIPYLGETIVKWLWGGFSVSNATLNRFFTLHFIMPFIIAMMVILHLLFLHITGSNNPLGLNSNHDKTHFHPSFTTKDLIGAMSTITLFALINLIEPLMLLDPENFTPANPMVTPVHIQPEWYFLFAYAILRSIPNKLGGVIAMFMSILMLMTLPLINTSKFQSQMFYPMNKILFWMFISIMILLTWIGARPAEQPYILMGQILTILYFVYFPINSFTLIIWDKINH</sequence>
<dbReference type="InterPro" id="IPR048259">
    <property type="entry name" value="Cytochrome_b_N_euk/bac"/>
</dbReference>
<evidence type="ECO:0000256" key="16">
    <source>
        <dbReference type="ARBA" id="ARBA00023136"/>
    </source>
</evidence>
<dbReference type="InterPro" id="IPR030689">
    <property type="entry name" value="Cytochrome_b"/>
</dbReference>
<dbReference type="RefSeq" id="YP_009488338.1">
    <property type="nucleotide sequence ID" value="NC_037833.1"/>
</dbReference>
<evidence type="ECO:0000256" key="11">
    <source>
        <dbReference type="ARBA" id="ARBA00022982"/>
    </source>
</evidence>
<evidence type="ECO:0000256" key="10">
    <source>
        <dbReference type="ARBA" id="ARBA00022792"/>
    </source>
</evidence>
<evidence type="ECO:0000256" key="15">
    <source>
        <dbReference type="ARBA" id="ARBA00023128"/>
    </source>
</evidence>
<dbReference type="EMBL" id="MF351855">
    <property type="protein sequence ID" value="AWD31597.1"/>
    <property type="molecule type" value="Genomic_DNA"/>
</dbReference>
<dbReference type="GO" id="GO:0045275">
    <property type="term" value="C:respiratory chain complex III"/>
    <property type="evidence" value="ECO:0007669"/>
    <property type="project" value="InterPro"/>
</dbReference>
<dbReference type="PANTHER" id="PTHR19271:SF16">
    <property type="entry name" value="CYTOCHROME B"/>
    <property type="match status" value="1"/>
</dbReference>
<dbReference type="GO" id="GO:0008121">
    <property type="term" value="F:quinol-cytochrome-c reductase activity"/>
    <property type="evidence" value="ECO:0007669"/>
    <property type="project" value="InterPro"/>
</dbReference>
<dbReference type="InterPro" id="IPR027387">
    <property type="entry name" value="Cytb/b6-like_sf"/>
</dbReference>
<dbReference type="Pfam" id="PF00033">
    <property type="entry name" value="Cytochrome_B"/>
    <property type="match status" value="1"/>
</dbReference>
<dbReference type="GO" id="GO:0016491">
    <property type="term" value="F:oxidoreductase activity"/>
    <property type="evidence" value="ECO:0007669"/>
    <property type="project" value="UniProtKB-UniRule"/>
</dbReference>
<reference evidence="23" key="1">
    <citation type="journal article" date="2018" name="BMC Genomics">
        <title>Compositional and mutational rate heterogeneity in mitochondrial genomes and its effect on the phylogenetic inferences of Cimicomorpha (Hemiptera: Heteroptera).</title>
        <authorList>
            <person name="Yang H."/>
            <person name="Li T."/>
            <person name="Dang K."/>
            <person name="Bu W."/>
        </authorList>
    </citation>
    <scope>NUCLEOTIDE SEQUENCE</scope>
</reference>
<dbReference type="GO" id="GO:0005743">
    <property type="term" value="C:mitochondrial inner membrane"/>
    <property type="evidence" value="ECO:0007669"/>
    <property type="project" value="UniProtKB-SubCell"/>
</dbReference>
<name>A0A343WNM1_9HEMI</name>
<keyword evidence="16 20" id="KW-0472">Membrane</keyword>
<feature type="binding site" description="axial binding residue" evidence="19">
    <location>
        <position position="98"/>
    </location>
    <ligand>
        <name>heme b</name>
        <dbReference type="ChEBI" id="CHEBI:60344"/>
        <label>b566</label>
    </ligand>
    <ligandPart>
        <name>Fe</name>
        <dbReference type="ChEBI" id="CHEBI:18248"/>
    </ligandPart>
</feature>
<dbReference type="SUPFAM" id="SSF81342">
    <property type="entry name" value="Transmembrane di-heme cytochromes"/>
    <property type="match status" value="1"/>
</dbReference>
<feature type="domain" description="Cytochrome b/b6 C-terminal region profile" evidence="22">
    <location>
        <begin position="211"/>
        <end position="378"/>
    </location>
</feature>
<dbReference type="PANTHER" id="PTHR19271">
    <property type="entry name" value="CYTOCHROME B"/>
    <property type="match status" value="1"/>
</dbReference>
<evidence type="ECO:0000259" key="22">
    <source>
        <dbReference type="PROSITE" id="PS51003"/>
    </source>
</evidence>
<dbReference type="CDD" id="cd00284">
    <property type="entry name" value="Cytochrome_b_N"/>
    <property type="match status" value="1"/>
</dbReference>
<feature type="transmembrane region" description="Helical" evidence="20">
    <location>
        <begin position="178"/>
        <end position="201"/>
    </location>
</feature>
<evidence type="ECO:0000256" key="8">
    <source>
        <dbReference type="ARBA" id="ARBA00022692"/>
    </source>
</evidence>
<gene>
    <name evidence="23" type="primary">CYTB</name>
</gene>
<evidence type="ECO:0000256" key="18">
    <source>
        <dbReference type="PIRSR" id="PIRSR038885-1"/>
    </source>
</evidence>
<comment type="similarity">
    <text evidence="17 20">Belongs to the cytochrome b family.</text>
</comment>
<keyword evidence="8 20" id="KW-0812">Transmembrane</keyword>
<keyword evidence="5 20" id="KW-0813">Transport</keyword>
<organism evidence="23">
    <name type="scientific">Cysteochila chiniana</name>
    <dbReference type="NCBI Taxonomy" id="2172476"/>
    <lineage>
        <taxon>Eukaryota</taxon>
        <taxon>Metazoa</taxon>
        <taxon>Ecdysozoa</taxon>
        <taxon>Arthropoda</taxon>
        <taxon>Hexapoda</taxon>
        <taxon>Insecta</taxon>
        <taxon>Pterygota</taxon>
        <taxon>Neoptera</taxon>
        <taxon>Paraneoptera</taxon>
        <taxon>Hemiptera</taxon>
        <taxon>Heteroptera</taxon>
        <taxon>Panheteroptera</taxon>
        <taxon>Cimicomorpha</taxon>
        <taxon>Tingidae</taxon>
        <taxon>Cysteochila</taxon>
    </lineage>
</organism>
<keyword evidence="6 19" id="KW-0349">Heme</keyword>
<dbReference type="InterPro" id="IPR048260">
    <property type="entry name" value="Cytochrome_b_C_euk/bac"/>
</dbReference>
<dbReference type="PIRSF" id="PIRSF038885">
    <property type="entry name" value="COB"/>
    <property type="match status" value="1"/>
</dbReference>
<geneLocation type="mitochondrion" evidence="23"/>
<evidence type="ECO:0000256" key="5">
    <source>
        <dbReference type="ARBA" id="ARBA00022448"/>
    </source>
</evidence>